<accession>A0A423WTK0</accession>
<comment type="caution">
    <text evidence="2">The sequence shown here is derived from an EMBL/GenBank/DDBJ whole genome shotgun (WGS) entry which is preliminary data.</text>
</comment>
<dbReference type="STRING" id="356882.A0A423WTK0"/>
<protein>
    <submittedName>
        <fullName evidence="2">Uncharacterized protein</fullName>
    </submittedName>
</protein>
<organism evidence="2 3">
    <name type="scientific">Cytospora schulzeri</name>
    <dbReference type="NCBI Taxonomy" id="448051"/>
    <lineage>
        <taxon>Eukaryota</taxon>
        <taxon>Fungi</taxon>
        <taxon>Dikarya</taxon>
        <taxon>Ascomycota</taxon>
        <taxon>Pezizomycotina</taxon>
        <taxon>Sordariomycetes</taxon>
        <taxon>Sordariomycetidae</taxon>
        <taxon>Diaporthales</taxon>
        <taxon>Cytosporaceae</taxon>
        <taxon>Cytospora</taxon>
    </lineage>
</organism>
<reference evidence="2 3" key="1">
    <citation type="submission" date="2015-09" db="EMBL/GenBank/DDBJ databases">
        <title>Host preference determinants of Valsa canker pathogens revealed by comparative genomics.</title>
        <authorList>
            <person name="Yin Z."/>
            <person name="Huang L."/>
        </authorList>
    </citation>
    <scope>NUCLEOTIDE SEQUENCE [LARGE SCALE GENOMIC DNA]</scope>
    <source>
        <strain evidence="2 3">03-1</strain>
    </source>
</reference>
<evidence type="ECO:0000256" key="1">
    <source>
        <dbReference type="SAM" id="MobiDB-lite"/>
    </source>
</evidence>
<proteinExistence type="predicted"/>
<keyword evidence="3" id="KW-1185">Reference proteome</keyword>
<gene>
    <name evidence="2" type="ORF">VMCG_04059</name>
</gene>
<dbReference type="OrthoDB" id="4922681at2759"/>
<feature type="region of interest" description="Disordered" evidence="1">
    <location>
        <begin position="86"/>
        <end position="107"/>
    </location>
</feature>
<sequence>MLLRGVAACTVSLVYRVKTSLDQEKAWDAGVLMICNLVEMDVATIVSSTPGFSSFMRSHVLDSKLAYSLRSILGGAKANRSVGVRWVGDRDPNQPSTRGDGDARQPSQNVRYYELNESWLLNSRETLDIADVASAPTVVHHGNGVRVTRTTDVDQASRAHLKGYGRSRINHQPGCV</sequence>
<dbReference type="EMBL" id="LKEA01000009">
    <property type="protein sequence ID" value="ROW06860.1"/>
    <property type="molecule type" value="Genomic_DNA"/>
</dbReference>
<dbReference type="AlphaFoldDB" id="A0A423WTK0"/>
<evidence type="ECO:0000313" key="3">
    <source>
        <dbReference type="Proteomes" id="UP000283895"/>
    </source>
</evidence>
<evidence type="ECO:0000313" key="2">
    <source>
        <dbReference type="EMBL" id="ROW06860.1"/>
    </source>
</evidence>
<dbReference type="Proteomes" id="UP000283895">
    <property type="component" value="Unassembled WGS sequence"/>
</dbReference>
<name>A0A423WTK0_9PEZI</name>